<dbReference type="PANTHER" id="PTHR32552">
    <property type="entry name" value="FERRICHROME IRON RECEPTOR-RELATED"/>
    <property type="match status" value="1"/>
</dbReference>
<feature type="short sequence motif" description="TonB C-terminal box" evidence="15">
    <location>
        <begin position="775"/>
        <end position="792"/>
    </location>
</feature>
<dbReference type="PROSITE" id="PS01156">
    <property type="entry name" value="TONB_DEPENDENT_REC_2"/>
    <property type="match status" value="1"/>
</dbReference>
<keyword evidence="19" id="KW-1185">Reference proteome</keyword>
<evidence type="ECO:0000256" key="8">
    <source>
        <dbReference type="ARBA" id="ARBA00023004"/>
    </source>
</evidence>
<dbReference type="Pfam" id="PF07715">
    <property type="entry name" value="Plug"/>
    <property type="match status" value="1"/>
</dbReference>
<dbReference type="CDD" id="cd01347">
    <property type="entry name" value="ligand_gated_channel"/>
    <property type="match status" value="1"/>
</dbReference>
<feature type="domain" description="Secretin/TonB short N-terminal" evidence="17">
    <location>
        <begin position="50"/>
        <end position="101"/>
    </location>
</feature>
<evidence type="ECO:0000313" key="18">
    <source>
        <dbReference type="EMBL" id="MFC3230982.1"/>
    </source>
</evidence>
<reference evidence="19" key="1">
    <citation type="journal article" date="2019" name="Int. J. Syst. Evol. Microbiol.">
        <title>The Global Catalogue of Microorganisms (GCM) 10K type strain sequencing project: providing services to taxonomists for standard genome sequencing and annotation.</title>
        <authorList>
            <consortium name="The Broad Institute Genomics Platform"/>
            <consortium name="The Broad Institute Genome Sequencing Center for Infectious Disease"/>
            <person name="Wu L."/>
            <person name="Ma J."/>
        </authorList>
    </citation>
    <scope>NUCLEOTIDE SEQUENCE [LARGE SCALE GENOMIC DNA]</scope>
    <source>
        <strain evidence="19">KCTC 42964</strain>
    </source>
</reference>
<keyword evidence="6 14" id="KW-0812">Transmembrane</keyword>
<dbReference type="InterPro" id="IPR037066">
    <property type="entry name" value="Plug_dom_sf"/>
</dbReference>
<evidence type="ECO:0000256" key="6">
    <source>
        <dbReference type="ARBA" id="ARBA00022692"/>
    </source>
</evidence>
<dbReference type="InterPro" id="IPR036942">
    <property type="entry name" value="Beta-barrel_TonB_sf"/>
</dbReference>
<evidence type="ECO:0000256" key="1">
    <source>
        <dbReference type="ARBA" id="ARBA00004571"/>
    </source>
</evidence>
<dbReference type="EMBL" id="JBHRTR010000054">
    <property type="protein sequence ID" value="MFC3230982.1"/>
    <property type="molecule type" value="Genomic_DNA"/>
</dbReference>
<keyword evidence="9" id="KW-0406">Ion transport</keyword>
<evidence type="ECO:0000256" key="12">
    <source>
        <dbReference type="ARBA" id="ARBA00023170"/>
    </source>
</evidence>
<evidence type="ECO:0000256" key="10">
    <source>
        <dbReference type="ARBA" id="ARBA00023077"/>
    </source>
</evidence>
<protein>
    <submittedName>
        <fullName evidence="18">TonB-dependent siderophore receptor</fullName>
    </submittedName>
</protein>
<keyword evidence="12 18" id="KW-0675">Receptor</keyword>
<dbReference type="SUPFAM" id="SSF56935">
    <property type="entry name" value="Porins"/>
    <property type="match status" value="1"/>
</dbReference>
<comment type="similarity">
    <text evidence="2 14 16">Belongs to the TonB-dependent receptor family.</text>
</comment>
<evidence type="ECO:0000256" key="9">
    <source>
        <dbReference type="ARBA" id="ARBA00023065"/>
    </source>
</evidence>
<dbReference type="InterPro" id="IPR039426">
    <property type="entry name" value="TonB-dep_rcpt-like"/>
</dbReference>
<evidence type="ECO:0000256" key="5">
    <source>
        <dbReference type="ARBA" id="ARBA00022496"/>
    </source>
</evidence>
<evidence type="ECO:0000256" key="14">
    <source>
        <dbReference type="PROSITE-ProRule" id="PRU01360"/>
    </source>
</evidence>
<keyword evidence="3 14" id="KW-0813">Transport</keyword>
<dbReference type="RefSeq" id="WP_379906451.1">
    <property type="nucleotide sequence ID" value="NZ_JBHRTR010000054.1"/>
</dbReference>
<dbReference type="Pfam" id="PF07660">
    <property type="entry name" value="STN"/>
    <property type="match status" value="1"/>
</dbReference>
<evidence type="ECO:0000256" key="3">
    <source>
        <dbReference type="ARBA" id="ARBA00022448"/>
    </source>
</evidence>
<dbReference type="InterPro" id="IPR010105">
    <property type="entry name" value="TonB_sidphr_rcpt"/>
</dbReference>
<dbReference type="InterPro" id="IPR012910">
    <property type="entry name" value="Plug_dom"/>
</dbReference>
<dbReference type="Gene3D" id="2.170.130.10">
    <property type="entry name" value="TonB-dependent receptor, plug domain"/>
    <property type="match status" value="1"/>
</dbReference>
<keyword evidence="11 14" id="KW-0472">Membrane</keyword>
<sequence>MLLAGCAAPAAWAQSDSATTVAPEQAARAFAIPAQSLAAALRQFRAQSGLQLAYRTEDVRGVQSPGFTGSARPEDALQALLSGTGLRYDLSAPGTVTIARTTDRTGAIALDAVTVEGEGGAPAQALIGTKPAPFAGGQVARGGQVGMLGNRDFMDTPYSTTSYTVETIENQQALLVGDLMANDPSVRSDYGRARGSEEFTIRGLTVFNRDMSYNGLYGIAPFYTTPVASLERVEVLKGPNALLNGMSPYGSIGGTINVVPKRAGDTPLTRVTPMYISDAQVGGQVDVGRRFGRDKAFGVRVNGLYRNGDTPVENQSQENGNASVGMDYRGERVRLEADLSYAVNNTDAQQGLLFDFAFPVPTAPDSTSNFFQPWTYYDEQNVFGMVRGEVDILDNVTAYAAAGARRTDLDSLQTTWLLQNNAGLIASRPHYINAYDVTRSGELGIRGDFQTGGIRHEVTLSGSKYHEEYGQLSTRLTTIFSNLYEPVEVARPVLPSYGDIPKTAESDLTSFALADVLSVWGDRVQLTLGARRQQVGSTNFNGTTGAITSEYDKSRVTPTLGILVKPWQNVSLYGSYIEGLQQGPTAPNTAVNAGEVFPPFQSKQIEVGVKVDHGDIGATLSAFQITQPNGLTDPTTNVFGVDGEQRNRGIELNLFGEVTETVRLLGGVMYLDADLVQTQGGINDGNTAVAAPRFQGVMGAEWDTPFLHGLTLTGRGIYSSPQYLDAANTLELPQWVRFDIGARYRLTLGGNPVTIRANVENLLDNDYWASAARETLVQGAPRTFLVSTSFDF</sequence>
<evidence type="ECO:0000256" key="7">
    <source>
        <dbReference type="ARBA" id="ARBA00022729"/>
    </source>
</evidence>
<comment type="caution">
    <text evidence="18">The sequence shown here is derived from an EMBL/GenBank/DDBJ whole genome shotgun (WGS) entry which is preliminary data.</text>
</comment>
<gene>
    <name evidence="18" type="ORF">ACFOGJ_27295</name>
</gene>
<dbReference type="Gene3D" id="3.55.50.30">
    <property type="match status" value="1"/>
</dbReference>
<dbReference type="Pfam" id="PF00593">
    <property type="entry name" value="TonB_dep_Rec_b-barrel"/>
    <property type="match status" value="1"/>
</dbReference>
<evidence type="ECO:0000256" key="4">
    <source>
        <dbReference type="ARBA" id="ARBA00022452"/>
    </source>
</evidence>
<keyword evidence="10 16" id="KW-0798">TonB box</keyword>
<evidence type="ECO:0000256" key="15">
    <source>
        <dbReference type="PROSITE-ProRule" id="PRU10144"/>
    </source>
</evidence>
<dbReference type="SMART" id="SM00965">
    <property type="entry name" value="STN"/>
    <property type="match status" value="1"/>
</dbReference>
<dbReference type="InterPro" id="IPR011662">
    <property type="entry name" value="Secretin/TonB_short_N"/>
</dbReference>
<dbReference type="PROSITE" id="PS52016">
    <property type="entry name" value="TONB_DEPENDENT_REC_3"/>
    <property type="match status" value="1"/>
</dbReference>
<evidence type="ECO:0000256" key="16">
    <source>
        <dbReference type="RuleBase" id="RU003357"/>
    </source>
</evidence>
<dbReference type="PANTHER" id="PTHR32552:SF82">
    <property type="entry name" value="FCUA PROTEIN"/>
    <property type="match status" value="1"/>
</dbReference>
<keyword evidence="4 14" id="KW-1134">Transmembrane beta strand</keyword>
<keyword evidence="13 14" id="KW-0998">Cell outer membrane</keyword>
<comment type="subcellular location">
    <subcellularLocation>
        <location evidence="1 14">Cell outer membrane</location>
        <topology evidence="1 14">Multi-pass membrane protein</topology>
    </subcellularLocation>
</comment>
<dbReference type="Proteomes" id="UP001595528">
    <property type="component" value="Unassembled WGS sequence"/>
</dbReference>
<dbReference type="InterPro" id="IPR010917">
    <property type="entry name" value="TonB_rcpt_CS"/>
</dbReference>
<accession>A0ABV7L8M9</accession>
<dbReference type="Gene3D" id="2.40.170.20">
    <property type="entry name" value="TonB-dependent receptor, beta-barrel domain"/>
    <property type="match status" value="1"/>
</dbReference>
<proteinExistence type="inferred from homology"/>
<keyword evidence="7" id="KW-0732">Signal</keyword>
<keyword evidence="8" id="KW-0408">Iron</keyword>
<evidence type="ECO:0000259" key="17">
    <source>
        <dbReference type="SMART" id="SM00965"/>
    </source>
</evidence>
<keyword evidence="5" id="KW-0410">Iron transport</keyword>
<dbReference type="InterPro" id="IPR000531">
    <property type="entry name" value="Beta-barrel_TonB"/>
</dbReference>
<dbReference type="NCBIfam" id="TIGR01783">
    <property type="entry name" value="TonB-siderophor"/>
    <property type="match status" value="1"/>
</dbReference>
<evidence type="ECO:0000313" key="19">
    <source>
        <dbReference type="Proteomes" id="UP001595528"/>
    </source>
</evidence>
<evidence type="ECO:0000256" key="11">
    <source>
        <dbReference type="ARBA" id="ARBA00023136"/>
    </source>
</evidence>
<evidence type="ECO:0000256" key="2">
    <source>
        <dbReference type="ARBA" id="ARBA00009810"/>
    </source>
</evidence>
<evidence type="ECO:0000256" key="13">
    <source>
        <dbReference type="ARBA" id="ARBA00023237"/>
    </source>
</evidence>
<organism evidence="18 19">
    <name type="scientific">Marinibaculum pumilum</name>
    <dbReference type="NCBI Taxonomy" id="1766165"/>
    <lineage>
        <taxon>Bacteria</taxon>
        <taxon>Pseudomonadati</taxon>
        <taxon>Pseudomonadota</taxon>
        <taxon>Alphaproteobacteria</taxon>
        <taxon>Rhodospirillales</taxon>
        <taxon>Rhodospirillaceae</taxon>
        <taxon>Marinibaculum</taxon>
    </lineage>
</organism>
<name>A0ABV7L8M9_9PROT</name>